<evidence type="ECO:0000313" key="2">
    <source>
        <dbReference type="Proteomes" id="UP001385951"/>
    </source>
</evidence>
<dbReference type="AlphaFoldDB" id="A0AAW0FWY2"/>
<gene>
    <name evidence="1" type="ORF">QCA50_013668</name>
</gene>
<sequence length="354" mass="40346">MMQLPLELVRHILGFLSGSPEILRVCALSCSTWLAASREHLYHDVTIESVKQLCALECAATSSPYIRDCLHILRINTGRTNHDQGEYAWDDKWRQDAFKPLATFTSLTKLVLISCEMTAVQLYHFITVFPSLDDLHIEEFHEVWSQDAMQPDLFHLLPTALCLTRLTLLAENIPYGFGVNFFSWVLRTKTKETLRDLTLAFGRLNIYERCGFLNAICPSLEHLELRFLDSLGKISGSYLIGGLNLTGNVRLKTLTLPDPTSCVVLPLLTQLSLPEVQRIKFRLGFESLPNGIGKLNHDKLNQLLSRPDWGNVGEVHMLYPRNFFEKDALMEFEAENASLLNRPVLHVQWDHSPK</sequence>
<dbReference type="EMBL" id="JASBNA010000031">
    <property type="protein sequence ID" value="KAK7683405.1"/>
    <property type="molecule type" value="Genomic_DNA"/>
</dbReference>
<proteinExistence type="predicted"/>
<evidence type="ECO:0000313" key="1">
    <source>
        <dbReference type="EMBL" id="KAK7683405.1"/>
    </source>
</evidence>
<dbReference type="SUPFAM" id="SSF81383">
    <property type="entry name" value="F-box domain"/>
    <property type="match status" value="1"/>
</dbReference>
<organism evidence="1 2">
    <name type="scientific">Cerrena zonata</name>
    <dbReference type="NCBI Taxonomy" id="2478898"/>
    <lineage>
        <taxon>Eukaryota</taxon>
        <taxon>Fungi</taxon>
        <taxon>Dikarya</taxon>
        <taxon>Basidiomycota</taxon>
        <taxon>Agaricomycotina</taxon>
        <taxon>Agaricomycetes</taxon>
        <taxon>Polyporales</taxon>
        <taxon>Cerrenaceae</taxon>
        <taxon>Cerrena</taxon>
    </lineage>
</organism>
<accession>A0AAW0FWY2</accession>
<dbReference type="Gene3D" id="3.80.10.10">
    <property type="entry name" value="Ribonuclease Inhibitor"/>
    <property type="match status" value="1"/>
</dbReference>
<dbReference type="Proteomes" id="UP001385951">
    <property type="component" value="Unassembled WGS sequence"/>
</dbReference>
<comment type="caution">
    <text evidence="1">The sequence shown here is derived from an EMBL/GenBank/DDBJ whole genome shotgun (WGS) entry which is preliminary data.</text>
</comment>
<protein>
    <recommendedName>
        <fullName evidence="3">F-box domain-containing protein</fullName>
    </recommendedName>
</protein>
<reference evidence="1 2" key="1">
    <citation type="submission" date="2022-09" db="EMBL/GenBank/DDBJ databases">
        <authorList>
            <person name="Palmer J.M."/>
        </authorList>
    </citation>
    <scope>NUCLEOTIDE SEQUENCE [LARGE SCALE GENOMIC DNA]</scope>
    <source>
        <strain evidence="1 2">DSM 7382</strain>
    </source>
</reference>
<dbReference type="InterPro" id="IPR032675">
    <property type="entry name" value="LRR_dom_sf"/>
</dbReference>
<dbReference type="InterPro" id="IPR036047">
    <property type="entry name" value="F-box-like_dom_sf"/>
</dbReference>
<name>A0AAW0FWY2_9APHY</name>
<evidence type="ECO:0008006" key="3">
    <source>
        <dbReference type="Google" id="ProtNLM"/>
    </source>
</evidence>
<keyword evidence="2" id="KW-1185">Reference proteome</keyword>